<sequence length="530" mass="61442">MISRLPCEVLEEVFNYLSSDSNFLYNCLLVDKLWCQIIVRILWRNPWNYYSLSKSMFWSRITRTIVSMIPRESEKFMLQNGIDILSISTTGRSHMFNYLGYCKYLSFKELHRIRREILEQIPTLSDFERSHKEFILEKEIYSLFTSRSYSLAYLQLLDITLPQVPKSKLSYSNPLSSICPQVKGYLFPSYITHLELHSYFSPSLLTTISHITQVQALTINPCDSDNLGLSTLIKSQKCLKELKIVCSHSNVVFEELSQAIAEKAKMITSIRFVRNVCITSEAILALRELKLLEVDLLEFNGKRRYLNFDNSLSNLIISPFRSTSMDAPKFSRLETLNILYDDQTPLSVYTSLINSIQHSKSLKKIFINRWCVPEFNELQPYLNSITSNCGGSENLKSVTIWYSRYLLAEIEEMLKKCFGLEKIFVLCFEDLDEINEGEMAWNDAKPFLDLLCAYAPATLTNVTLSGKWNLTAPVLREFLKNWKNRKCLNGRVATEALYLKVDVYPLELDQECVKVSKAYINEGVLEKFCY</sequence>
<name>A0A9N8YXF0_9GLOM</name>
<dbReference type="AlphaFoldDB" id="A0A9N8YXF0"/>
<dbReference type="InterPro" id="IPR036047">
    <property type="entry name" value="F-box-like_dom_sf"/>
</dbReference>
<evidence type="ECO:0000313" key="3">
    <source>
        <dbReference type="Proteomes" id="UP000789342"/>
    </source>
</evidence>
<dbReference type="OrthoDB" id="2326317at2759"/>
<gene>
    <name evidence="2" type="ORF">AMORRO_LOCUS1155</name>
</gene>
<dbReference type="PROSITE" id="PS50181">
    <property type="entry name" value="FBOX"/>
    <property type="match status" value="1"/>
</dbReference>
<protein>
    <submittedName>
        <fullName evidence="2">9620_t:CDS:1</fullName>
    </submittedName>
</protein>
<proteinExistence type="predicted"/>
<dbReference type="InterPro" id="IPR001810">
    <property type="entry name" value="F-box_dom"/>
</dbReference>
<organism evidence="2 3">
    <name type="scientific">Acaulospora morrowiae</name>
    <dbReference type="NCBI Taxonomy" id="94023"/>
    <lineage>
        <taxon>Eukaryota</taxon>
        <taxon>Fungi</taxon>
        <taxon>Fungi incertae sedis</taxon>
        <taxon>Mucoromycota</taxon>
        <taxon>Glomeromycotina</taxon>
        <taxon>Glomeromycetes</taxon>
        <taxon>Diversisporales</taxon>
        <taxon>Acaulosporaceae</taxon>
        <taxon>Acaulospora</taxon>
    </lineage>
</organism>
<dbReference type="SUPFAM" id="SSF81383">
    <property type="entry name" value="F-box domain"/>
    <property type="match status" value="1"/>
</dbReference>
<dbReference type="EMBL" id="CAJVPV010000418">
    <property type="protein sequence ID" value="CAG8456032.1"/>
    <property type="molecule type" value="Genomic_DNA"/>
</dbReference>
<dbReference type="SUPFAM" id="SSF52047">
    <property type="entry name" value="RNI-like"/>
    <property type="match status" value="1"/>
</dbReference>
<accession>A0A9N8YXF0</accession>
<evidence type="ECO:0000259" key="1">
    <source>
        <dbReference type="PROSITE" id="PS50181"/>
    </source>
</evidence>
<keyword evidence="3" id="KW-1185">Reference proteome</keyword>
<evidence type="ECO:0000313" key="2">
    <source>
        <dbReference type="EMBL" id="CAG8456032.1"/>
    </source>
</evidence>
<feature type="domain" description="F-box" evidence="1">
    <location>
        <begin position="1"/>
        <end position="46"/>
    </location>
</feature>
<dbReference type="Proteomes" id="UP000789342">
    <property type="component" value="Unassembled WGS sequence"/>
</dbReference>
<reference evidence="2" key="1">
    <citation type="submission" date="2021-06" db="EMBL/GenBank/DDBJ databases">
        <authorList>
            <person name="Kallberg Y."/>
            <person name="Tangrot J."/>
            <person name="Rosling A."/>
        </authorList>
    </citation>
    <scope>NUCLEOTIDE SEQUENCE</scope>
    <source>
        <strain evidence="2">CL551</strain>
    </source>
</reference>
<comment type="caution">
    <text evidence="2">The sequence shown here is derived from an EMBL/GenBank/DDBJ whole genome shotgun (WGS) entry which is preliminary data.</text>
</comment>